<gene>
    <name evidence="3" type="ORF">BQ8794_10405</name>
</gene>
<feature type="transmembrane region" description="Helical" evidence="1">
    <location>
        <begin position="263"/>
        <end position="282"/>
    </location>
</feature>
<reference evidence="4" key="1">
    <citation type="submission" date="2017-01" db="EMBL/GenBank/DDBJ databases">
        <authorList>
            <person name="Brunel B."/>
        </authorList>
    </citation>
    <scope>NUCLEOTIDE SEQUENCE [LARGE SCALE GENOMIC DNA]</scope>
</reference>
<protein>
    <recommendedName>
        <fullName evidence="2">EamA domain-containing protein</fullName>
    </recommendedName>
</protein>
<proteinExistence type="predicted"/>
<evidence type="ECO:0000259" key="2">
    <source>
        <dbReference type="Pfam" id="PF00892"/>
    </source>
</evidence>
<dbReference type="PANTHER" id="PTHR12715:SF4">
    <property type="entry name" value="EAMA DOMAIN-CONTAINING PROTEIN"/>
    <property type="match status" value="1"/>
</dbReference>
<feature type="domain" description="EamA" evidence="2">
    <location>
        <begin position="29"/>
        <end position="160"/>
    </location>
</feature>
<feature type="transmembrane region" description="Helical" evidence="1">
    <location>
        <begin position="288"/>
        <end position="306"/>
    </location>
</feature>
<dbReference type="AlphaFoldDB" id="A0A1R3UZH2"/>
<keyword evidence="1" id="KW-1133">Transmembrane helix</keyword>
<feature type="transmembrane region" description="Helical" evidence="1">
    <location>
        <begin position="144"/>
        <end position="162"/>
    </location>
</feature>
<organism evidence="3 4">
    <name type="scientific">Mesorhizobium prunaredense</name>
    <dbReference type="NCBI Taxonomy" id="1631249"/>
    <lineage>
        <taxon>Bacteria</taxon>
        <taxon>Pseudomonadati</taxon>
        <taxon>Pseudomonadota</taxon>
        <taxon>Alphaproteobacteria</taxon>
        <taxon>Hyphomicrobiales</taxon>
        <taxon>Phyllobacteriaceae</taxon>
        <taxon>Mesorhizobium</taxon>
    </lineage>
</organism>
<evidence type="ECO:0000313" key="4">
    <source>
        <dbReference type="Proteomes" id="UP000188388"/>
    </source>
</evidence>
<feature type="transmembrane region" description="Helical" evidence="1">
    <location>
        <begin position="168"/>
        <end position="188"/>
    </location>
</feature>
<feature type="transmembrane region" description="Helical" evidence="1">
    <location>
        <begin position="230"/>
        <end position="251"/>
    </location>
</feature>
<feature type="transmembrane region" description="Helical" evidence="1">
    <location>
        <begin position="29"/>
        <end position="47"/>
    </location>
</feature>
<feature type="transmembrane region" description="Helical" evidence="1">
    <location>
        <begin position="89"/>
        <end position="109"/>
    </location>
</feature>
<dbReference type="GO" id="GO:0016020">
    <property type="term" value="C:membrane"/>
    <property type="evidence" value="ECO:0007669"/>
    <property type="project" value="InterPro"/>
</dbReference>
<dbReference type="Proteomes" id="UP000188388">
    <property type="component" value="Unassembled WGS sequence"/>
</dbReference>
<feature type="transmembrane region" description="Helical" evidence="1">
    <location>
        <begin position="59"/>
        <end position="77"/>
    </location>
</feature>
<feature type="domain" description="EamA" evidence="2">
    <location>
        <begin position="172"/>
        <end position="305"/>
    </location>
</feature>
<dbReference type="InterPro" id="IPR037185">
    <property type="entry name" value="EmrE-like"/>
</dbReference>
<keyword evidence="1" id="KW-0812">Transmembrane</keyword>
<dbReference type="Gene3D" id="1.10.3730.20">
    <property type="match status" value="1"/>
</dbReference>
<evidence type="ECO:0000313" key="3">
    <source>
        <dbReference type="EMBL" id="SIT53035.1"/>
    </source>
</evidence>
<dbReference type="InterPro" id="IPR052756">
    <property type="entry name" value="Alkyne_AA_exporter"/>
</dbReference>
<feature type="transmembrane region" description="Helical" evidence="1">
    <location>
        <begin position="115"/>
        <end position="137"/>
    </location>
</feature>
<dbReference type="EMBL" id="FTPD01000001">
    <property type="protein sequence ID" value="SIT53035.1"/>
    <property type="molecule type" value="Genomic_DNA"/>
</dbReference>
<dbReference type="InterPro" id="IPR000620">
    <property type="entry name" value="EamA_dom"/>
</dbReference>
<accession>A0A1R3UZH2</accession>
<name>A0A1R3UZH2_9HYPH</name>
<dbReference type="PANTHER" id="PTHR12715">
    <property type="entry name" value="TRANSPORTER, DRUG/METABOLITE EXPORTER FAMILY"/>
    <property type="match status" value="1"/>
</dbReference>
<keyword evidence="1" id="KW-0472">Membrane</keyword>
<dbReference type="SUPFAM" id="SSF103481">
    <property type="entry name" value="Multidrug resistance efflux transporter EmrE"/>
    <property type="match status" value="2"/>
</dbReference>
<keyword evidence="4" id="KW-1185">Reference proteome</keyword>
<sequence length="308" mass="31798">MFEDMKRGNNEMNACTGTLNTTQRIDTTAAIAVALTVVGWASAFPAIRAGLVAFGPLELGALRFAIAAVPAAIFLAVKRPALPRLDELWRFAFGGAVFVALYTVMLNFGELTVSAGAAGFIINVSPIFTAIMAMALLGERFSGLAWAGTFLSFAGIGIIAMGEGQGLHFNNGALLVLGSALCSAVNTIVQKPLFARHHPLTISASNMLLGALCLLPFLPNGLAQAAVADAAGLGAVVFLGIVPSLIAYAAWATALSRLPAARASNFLYLVSPVATLIGFFWLGEVPTLLGILGGALALGGVVVVNLKR</sequence>
<evidence type="ECO:0000256" key="1">
    <source>
        <dbReference type="SAM" id="Phobius"/>
    </source>
</evidence>
<dbReference type="Pfam" id="PF00892">
    <property type="entry name" value="EamA"/>
    <property type="match status" value="2"/>
</dbReference>
<feature type="transmembrane region" description="Helical" evidence="1">
    <location>
        <begin position="200"/>
        <end position="218"/>
    </location>
</feature>